<dbReference type="AlphaFoldDB" id="A0A166GUP0"/>
<dbReference type="EMBL" id="KV417575">
    <property type="protein sequence ID" value="KZP18183.1"/>
    <property type="molecule type" value="Genomic_DNA"/>
</dbReference>
<evidence type="ECO:0000256" key="1">
    <source>
        <dbReference type="SAM" id="MobiDB-lite"/>
    </source>
</evidence>
<keyword evidence="3" id="KW-1185">Reference proteome</keyword>
<proteinExistence type="predicted"/>
<accession>A0A166GUP0</accession>
<protein>
    <submittedName>
        <fullName evidence="2">Uncharacterized protein</fullName>
    </submittedName>
</protein>
<dbReference type="Proteomes" id="UP000076532">
    <property type="component" value="Unassembled WGS sequence"/>
</dbReference>
<evidence type="ECO:0000313" key="2">
    <source>
        <dbReference type="EMBL" id="KZP18183.1"/>
    </source>
</evidence>
<dbReference type="STRING" id="436010.A0A166GUP0"/>
<name>A0A166GUP0_9AGAM</name>
<evidence type="ECO:0000313" key="3">
    <source>
        <dbReference type="Proteomes" id="UP000076532"/>
    </source>
</evidence>
<gene>
    <name evidence="2" type="ORF">FIBSPDRAFT_956560</name>
</gene>
<feature type="region of interest" description="Disordered" evidence="1">
    <location>
        <begin position="82"/>
        <end position="101"/>
    </location>
</feature>
<reference evidence="2 3" key="1">
    <citation type="journal article" date="2016" name="Mol. Biol. Evol.">
        <title>Comparative Genomics of Early-Diverging Mushroom-Forming Fungi Provides Insights into the Origins of Lignocellulose Decay Capabilities.</title>
        <authorList>
            <person name="Nagy L.G."/>
            <person name="Riley R."/>
            <person name="Tritt A."/>
            <person name="Adam C."/>
            <person name="Daum C."/>
            <person name="Floudas D."/>
            <person name="Sun H."/>
            <person name="Yadav J.S."/>
            <person name="Pangilinan J."/>
            <person name="Larsson K.H."/>
            <person name="Matsuura K."/>
            <person name="Barry K."/>
            <person name="Labutti K."/>
            <person name="Kuo R."/>
            <person name="Ohm R.A."/>
            <person name="Bhattacharya S.S."/>
            <person name="Shirouzu T."/>
            <person name="Yoshinaga Y."/>
            <person name="Martin F.M."/>
            <person name="Grigoriev I.V."/>
            <person name="Hibbett D.S."/>
        </authorList>
    </citation>
    <scope>NUCLEOTIDE SEQUENCE [LARGE SCALE GENOMIC DNA]</scope>
    <source>
        <strain evidence="2 3">CBS 109695</strain>
    </source>
</reference>
<feature type="region of interest" description="Disordered" evidence="1">
    <location>
        <begin position="1"/>
        <end position="25"/>
    </location>
</feature>
<sequence>MGQRLLPPVATPLFPTLVPDPAPGRYKFQDDRGHIASKDLDSLQVDATRTLQTNEYPGDLGPGGVGEGLAAGRARVDYATEKRTDEKGMHADTRASEGGEGEVREWKLLAITKHLTGHAGDTPGWRGRGGLQPAHRAPPFPIAMPVVNRKPEGPINYTDTDNPQDKGMGGSDVVCEEQGVHASPHLSAGAGIWGEGR</sequence>
<organism evidence="2 3">
    <name type="scientific">Athelia psychrophila</name>
    <dbReference type="NCBI Taxonomy" id="1759441"/>
    <lineage>
        <taxon>Eukaryota</taxon>
        <taxon>Fungi</taxon>
        <taxon>Dikarya</taxon>
        <taxon>Basidiomycota</taxon>
        <taxon>Agaricomycotina</taxon>
        <taxon>Agaricomycetes</taxon>
        <taxon>Agaricomycetidae</taxon>
        <taxon>Atheliales</taxon>
        <taxon>Atheliaceae</taxon>
        <taxon>Athelia</taxon>
    </lineage>
</organism>